<accession>A0A7I7MQ40</accession>
<reference evidence="4 5" key="1">
    <citation type="journal article" date="2019" name="Emerg. Microbes Infect.">
        <title>Comprehensive subspecies identification of 175 nontuberculous mycobacteria species based on 7547 genomic profiles.</title>
        <authorList>
            <person name="Matsumoto Y."/>
            <person name="Kinjo T."/>
            <person name="Motooka D."/>
            <person name="Nabeya D."/>
            <person name="Jung N."/>
            <person name="Uechi K."/>
            <person name="Horii T."/>
            <person name="Iida T."/>
            <person name="Fujita J."/>
            <person name="Nakamura S."/>
        </authorList>
    </citation>
    <scope>NUCLEOTIDE SEQUENCE [LARGE SCALE GENOMIC DNA]</scope>
    <source>
        <strain evidence="4 5">JCM 14233</strain>
    </source>
</reference>
<dbReference type="SUPFAM" id="SSF140459">
    <property type="entry name" value="PE/PPE dimer-like"/>
    <property type="match status" value="1"/>
</dbReference>
<dbReference type="Proteomes" id="UP000467236">
    <property type="component" value="Chromosome"/>
</dbReference>
<dbReference type="InterPro" id="IPR038332">
    <property type="entry name" value="PPE_sf"/>
</dbReference>
<name>A0A7I7MQ40_9MYCO</name>
<dbReference type="InterPro" id="IPR022171">
    <property type="entry name" value="PPE_C"/>
</dbReference>
<dbReference type="PANTHER" id="PTHR46766">
    <property type="entry name" value="GLUTAMINE-RICH PROTEIN 2"/>
    <property type="match status" value="1"/>
</dbReference>
<dbReference type="Gene3D" id="1.20.1260.20">
    <property type="entry name" value="PPE superfamily"/>
    <property type="match status" value="1"/>
</dbReference>
<feature type="domain" description="PPE family C-terminal" evidence="3">
    <location>
        <begin position="343"/>
        <end position="423"/>
    </location>
</feature>
<dbReference type="FunFam" id="1.20.1260.20:FF:000001">
    <property type="entry name" value="PPE family protein PPE41"/>
    <property type="match status" value="1"/>
</dbReference>
<organism evidence="4 5">
    <name type="scientific">Mycobacterium shinjukuense</name>
    <dbReference type="NCBI Taxonomy" id="398694"/>
    <lineage>
        <taxon>Bacteria</taxon>
        <taxon>Bacillati</taxon>
        <taxon>Actinomycetota</taxon>
        <taxon>Actinomycetes</taxon>
        <taxon>Mycobacteriales</taxon>
        <taxon>Mycobacteriaceae</taxon>
        <taxon>Mycobacterium</taxon>
    </lineage>
</organism>
<dbReference type="Pfam" id="PF12484">
    <property type="entry name" value="PPE-SVP"/>
    <property type="match status" value="1"/>
</dbReference>
<dbReference type="AlphaFoldDB" id="A0A7I7MQ40"/>
<protein>
    <submittedName>
        <fullName evidence="4">Putative PPE family protein PPE45</fullName>
    </submittedName>
</protein>
<dbReference type="GO" id="GO:0052572">
    <property type="term" value="P:response to host immune response"/>
    <property type="evidence" value="ECO:0007669"/>
    <property type="project" value="TreeGrafter"/>
</dbReference>
<dbReference type="InterPro" id="IPR000030">
    <property type="entry name" value="PPE_dom"/>
</dbReference>
<evidence type="ECO:0000313" key="5">
    <source>
        <dbReference type="Proteomes" id="UP000467236"/>
    </source>
</evidence>
<dbReference type="Pfam" id="PF00823">
    <property type="entry name" value="PPE"/>
    <property type="match status" value="1"/>
</dbReference>
<gene>
    <name evidence="4" type="primary">PPE45</name>
    <name evidence="4" type="ORF">MSHI_22410</name>
</gene>
<evidence type="ECO:0000259" key="3">
    <source>
        <dbReference type="Pfam" id="PF12484"/>
    </source>
</evidence>
<keyword evidence="5" id="KW-1185">Reference proteome</keyword>
<sequence length="427" mass="43373">MLDFGVLPPEINSGRMYAGPGSGSMVAAAAAWEGLAAELGLMAAGYRSVISELTSAWWVGPASAAMAAAATPYAAWLSTTAQQAEQAGWRARAAAAAHELAFAMTVPPPVIAANRALLTALIATNFFGQNTPAIAATEADYAEMWAQDAAAMYGYAAASADATRLTPFTPPPDTSDPTGPARQAAAVGQAVATPAGASAHTVAAAIPQLVVGTSVPSALQQHLASLGWNPWAWYMEFVAWLEAHMPNLTTANRMTIVRFLAVSYFDEGLLQFEASMAQTLLPGSPSSGAGDSGSSVLDFWGPTIFAGPKPAPITTGAIDVARASAAQMYWAHPGAPGEGGSVSASVGKGGSAGLLSVPPDWAVRARLGGTGNTPSFVSAEDVAVRGPAENALLQGMPAKGAGSASGGGYANKYGFRYAVMQRPPFAG</sequence>
<dbReference type="KEGG" id="mshj:MSHI_22410"/>
<proteinExistence type="inferred from homology"/>
<feature type="domain" description="PPE" evidence="2">
    <location>
        <begin position="3"/>
        <end position="165"/>
    </location>
</feature>
<dbReference type="EMBL" id="AP022575">
    <property type="protein sequence ID" value="BBX74335.1"/>
    <property type="molecule type" value="Genomic_DNA"/>
</dbReference>
<evidence type="ECO:0000256" key="1">
    <source>
        <dbReference type="ARBA" id="ARBA00010652"/>
    </source>
</evidence>
<comment type="similarity">
    <text evidence="1">Belongs to the mycobacterial PPE family.</text>
</comment>
<dbReference type="PANTHER" id="PTHR46766:SF1">
    <property type="entry name" value="GLUTAMINE-RICH PROTEIN 2"/>
    <property type="match status" value="1"/>
</dbReference>
<evidence type="ECO:0000259" key="2">
    <source>
        <dbReference type="Pfam" id="PF00823"/>
    </source>
</evidence>
<evidence type="ECO:0000313" key="4">
    <source>
        <dbReference type="EMBL" id="BBX74335.1"/>
    </source>
</evidence>